<dbReference type="InterPro" id="IPR011547">
    <property type="entry name" value="SLC26A/SulP_dom"/>
</dbReference>
<evidence type="ECO:0000313" key="9">
    <source>
        <dbReference type="Proteomes" id="UP000001555"/>
    </source>
</evidence>
<evidence type="ECO:0000256" key="2">
    <source>
        <dbReference type="ARBA" id="ARBA00022692"/>
    </source>
</evidence>
<evidence type="ECO:0000256" key="1">
    <source>
        <dbReference type="ARBA" id="ARBA00004141"/>
    </source>
</evidence>
<dbReference type="Pfam" id="PF00916">
    <property type="entry name" value="Sulfate_transp"/>
    <property type="match status" value="1"/>
</dbReference>
<dbReference type="GO" id="GO:0016020">
    <property type="term" value="C:membrane"/>
    <property type="evidence" value="ECO:0007669"/>
    <property type="project" value="UniProtKB-SubCell"/>
</dbReference>
<keyword evidence="9" id="KW-1185">Reference proteome</keyword>
<feature type="non-terminal residue" evidence="7">
    <location>
        <position position="83"/>
    </location>
</feature>
<dbReference type="GO" id="GO:0055085">
    <property type="term" value="P:transmembrane transport"/>
    <property type="evidence" value="ECO:0007669"/>
    <property type="project" value="InterPro"/>
</dbReference>
<keyword evidence="4 5" id="KW-0472">Membrane</keyword>
<evidence type="ECO:0000256" key="5">
    <source>
        <dbReference type="SAM" id="Phobius"/>
    </source>
</evidence>
<proteinExistence type="predicted"/>
<feature type="non-terminal residue" evidence="7">
    <location>
        <position position="1"/>
    </location>
</feature>
<sequence length="83" mass="8731">NKQEYSAADVAATLSFLVGLYQLAFHALGLGSLSVFLSEQLVSGFTAGVSVHIGSSQLPGLFGINITLYSGPFLLVKVHFPAF</sequence>
<dbReference type="Proteomes" id="UP000001555">
    <property type="component" value="Unassembled WGS sequence"/>
</dbReference>
<evidence type="ECO:0000256" key="3">
    <source>
        <dbReference type="ARBA" id="ARBA00022989"/>
    </source>
</evidence>
<gene>
    <name evidence="7" type="ORF">IscW_ISCW006878</name>
</gene>
<name>B7PNQ8_IXOSC</name>
<dbReference type="HOGENOM" id="CLU_2549478_0_0_1"/>
<evidence type="ECO:0000259" key="6">
    <source>
        <dbReference type="Pfam" id="PF00916"/>
    </source>
</evidence>
<comment type="subcellular location">
    <subcellularLocation>
        <location evidence="1">Membrane</location>
        <topology evidence="1">Multi-pass membrane protein</topology>
    </subcellularLocation>
</comment>
<dbReference type="InterPro" id="IPR001902">
    <property type="entry name" value="SLC26A/SulP_fam"/>
</dbReference>
<protein>
    <submittedName>
        <fullName evidence="7 8">Sulfate transporter, putative</fullName>
    </submittedName>
</protein>
<dbReference type="STRING" id="6945.B7PNQ8"/>
<feature type="transmembrane region" description="Helical" evidence="5">
    <location>
        <begin position="12"/>
        <end position="37"/>
    </location>
</feature>
<feature type="transmembrane region" description="Helical" evidence="5">
    <location>
        <begin position="57"/>
        <end position="76"/>
    </location>
</feature>
<reference evidence="8" key="2">
    <citation type="submission" date="2020-05" db="UniProtKB">
        <authorList>
            <consortium name="EnsemblMetazoa"/>
        </authorList>
    </citation>
    <scope>IDENTIFICATION</scope>
    <source>
        <strain evidence="8">wikel</strain>
    </source>
</reference>
<evidence type="ECO:0000256" key="4">
    <source>
        <dbReference type="ARBA" id="ARBA00023136"/>
    </source>
</evidence>
<dbReference type="EMBL" id="DS754308">
    <property type="protein sequence ID" value="EEC08230.1"/>
    <property type="molecule type" value="Genomic_DNA"/>
</dbReference>
<dbReference type="PANTHER" id="PTHR11814">
    <property type="entry name" value="SULFATE TRANSPORTER"/>
    <property type="match status" value="1"/>
</dbReference>
<organism>
    <name type="scientific">Ixodes scapularis</name>
    <name type="common">Black-legged tick</name>
    <name type="synonym">Deer tick</name>
    <dbReference type="NCBI Taxonomy" id="6945"/>
    <lineage>
        <taxon>Eukaryota</taxon>
        <taxon>Metazoa</taxon>
        <taxon>Ecdysozoa</taxon>
        <taxon>Arthropoda</taxon>
        <taxon>Chelicerata</taxon>
        <taxon>Arachnida</taxon>
        <taxon>Acari</taxon>
        <taxon>Parasitiformes</taxon>
        <taxon>Ixodida</taxon>
        <taxon>Ixodoidea</taxon>
        <taxon>Ixodidae</taxon>
        <taxon>Ixodinae</taxon>
        <taxon>Ixodes</taxon>
    </lineage>
</organism>
<keyword evidence="2 5" id="KW-0812">Transmembrane</keyword>
<dbReference type="EMBL" id="ABJB010446403">
    <property type="status" value="NOT_ANNOTATED_CDS"/>
    <property type="molecule type" value="Genomic_DNA"/>
</dbReference>
<evidence type="ECO:0000313" key="8">
    <source>
        <dbReference type="EnsemblMetazoa" id="ISCW006878-PA"/>
    </source>
</evidence>
<dbReference type="PaxDb" id="6945-B7PNQ8"/>
<dbReference type="AlphaFoldDB" id="B7PNQ8"/>
<dbReference type="VEuPathDB" id="VectorBase:ISCI006878"/>
<evidence type="ECO:0000313" key="7">
    <source>
        <dbReference type="EMBL" id="EEC08230.1"/>
    </source>
</evidence>
<accession>B7PNQ8</accession>
<reference evidence="7 9" key="1">
    <citation type="submission" date="2008-03" db="EMBL/GenBank/DDBJ databases">
        <title>Annotation of Ixodes scapularis.</title>
        <authorList>
            <consortium name="Ixodes scapularis Genome Project Consortium"/>
            <person name="Caler E."/>
            <person name="Hannick L.I."/>
            <person name="Bidwell S."/>
            <person name="Joardar V."/>
            <person name="Thiagarajan M."/>
            <person name="Amedeo P."/>
            <person name="Galinsky K.J."/>
            <person name="Schobel S."/>
            <person name="Inman J."/>
            <person name="Hostetler J."/>
            <person name="Miller J."/>
            <person name="Hammond M."/>
            <person name="Megy K."/>
            <person name="Lawson D."/>
            <person name="Kodira C."/>
            <person name="Sutton G."/>
            <person name="Meyer J."/>
            <person name="Hill C.A."/>
            <person name="Birren B."/>
            <person name="Nene V."/>
            <person name="Collins F."/>
            <person name="Alarcon-Chaidez F."/>
            <person name="Wikel S."/>
            <person name="Strausberg R."/>
        </authorList>
    </citation>
    <scope>NUCLEOTIDE SEQUENCE [LARGE SCALE GENOMIC DNA]</scope>
    <source>
        <strain evidence="9">Wikel</strain>
        <strain evidence="7">Wikel colony</strain>
    </source>
</reference>
<feature type="domain" description="SLC26A/SulP transporter" evidence="6">
    <location>
        <begin position="4"/>
        <end position="65"/>
    </location>
</feature>
<keyword evidence="3 5" id="KW-1133">Transmembrane helix</keyword>
<dbReference type="VEuPathDB" id="VectorBase:ISCW006878"/>
<dbReference type="EnsemblMetazoa" id="ISCW006878-RA">
    <property type="protein sequence ID" value="ISCW006878-PA"/>
    <property type="gene ID" value="ISCW006878"/>
</dbReference>